<accession>A0A2W7NA43</accession>
<dbReference type="Proteomes" id="UP000248916">
    <property type="component" value="Unassembled WGS sequence"/>
</dbReference>
<dbReference type="AlphaFoldDB" id="A0A2W7NA43"/>
<comment type="caution">
    <text evidence="1">The sequence shown here is derived from an EMBL/GenBank/DDBJ whole genome shotgun (WGS) entry which is preliminary data.</text>
</comment>
<reference evidence="1 2" key="1">
    <citation type="submission" date="2018-06" db="EMBL/GenBank/DDBJ databases">
        <title>Genomic Encyclopedia of Archaeal and Bacterial Type Strains, Phase II (KMG-II): from individual species to whole genera.</title>
        <authorList>
            <person name="Goeker M."/>
        </authorList>
    </citation>
    <scope>NUCLEOTIDE SEQUENCE [LARGE SCALE GENOMIC DNA]</scope>
    <source>
        <strain evidence="1 2">DSM 22009</strain>
    </source>
</reference>
<proteinExistence type="predicted"/>
<name>A0A2W7NA43_9RHOB</name>
<gene>
    <name evidence="1" type="ORF">LX81_01743</name>
</gene>
<evidence type="ECO:0000313" key="1">
    <source>
        <dbReference type="EMBL" id="PZX17111.1"/>
    </source>
</evidence>
<evidence type="ECO:0000313" key="2">
    <source>
        <dbReference type="Proteomes" id="UP000248916"/>
    </source>
</evidence>
<dbReference type="PROSITE" id="PS51257">
    <property type="entry name" value="PROKAR_LIPOPROTEIN"/>
    <property type="match status" value="1"/>
</dbReference>
<dbReference type="EMBL" id="QKZL01000005">
    <property type="protein sequence ID" value="PZX17111.1"/>
    <property type="molecule type" value="Genomic_DNA"/>
</dbReference>
<dbReference type="OrthoDB" id="7874218at2"/>
<sequence>MTNPIRFALVLSALGLAGCVDDTDMSSAAPDLVSQGEMPRFCRGAAAEEFSARPMDVITLPAEPDQGMYTVPGQIDDLFFYCTFSAEGRLVGVDRA</sequence>
<protein>
    <submittedName>
        <fullName evidence="1">Uncharacterized protein</fullName>
    </submittedName>
</protein>
<organism evidence="1 2">
    <name type="scientific">Palleronia aestuarii</name>
    <dbReference type="NCBI Taxonomy" id="568105"/>
    <lineage>
        <taxon>Bacteria</taxon>
        <taxon>Pseudomonadati</taxon>
        <taxon>Pseudomonadota</taxon>
        <taxon>Alphaproteobacteria</taxon>
        <taxon>Rhodobacterales</taxon>
        <taxon>Roseobacteraceae</taxon>
        <taxon>Palleronia</taxon>
    </lineage>
</organism>
<dbReference type="RefSeq" id="WP_111536886.1">
    <property type="nucleotide sequence ID" value="NZ_QKZL01000005.1"/>
</dbReference>
<keyword evidence="2" id="KW-1185">Reference proteome</keyword>